<feature type="compositionally biased region" description="Acidic residues" evidence="1">
    <location>
        <begin position="600"/>
        <end position="613"/>
    </location>
</feature>
<dbReference type="RefSeq" id="XP_003659870.1">
    <property type="nucleotide sequence ID" value="XM_003659822.1"/>
</dbReference>
<keyword evidence="4" id="KW-1185">Reference proteome</keyword>
<feature type="compositionally biased region" description="Low complexity" evidence="1">
    <location>
        <begin position="273"/>
        <end position="284"/>
    </location>
</feature>
<feature type="compositionally biased region" description="Polar residues" evidence="1">
    <location>
        <begin position="645"/>
        <end position="658"/>
    </location>
</feature>
<feature type="compositionally biased region" description="Polar residues" evidence="1">
    <location>
        <begin position="499"/>
        <end position="515"/>
    </location>
</feature>
<dbReference type="HOGENOM" id="CLU_006646_0_0_1"/>
<evidence type="ECO:0000313" key="3">
    <source>
        <dbReference type="EMBL" id="AEO54625.1"/>
    </source>
</evidence>
<feature type="compositionally biased region" description="Polar residues" evidence="1">
    <location>
        <begin position="185"/>
        <end position="194"/>
    </location>
</feature>
<dbReference type="PANTHER" id="PTHR21563:SF3">
    <property type="entry name" value="ZINC FINGER C3H1 DOMAIN-CONTAINING PROTEIN"/>
    <property type="match status" value="1"/>
</dbReference>
<proteinExistence type="predicted"/>
<feature type="compositionally biased region" description="Pro residues" evidence="1">
    <location>
        <begin position="744"/>
        <end position="753"/>
    </location>
</feature>
<dbReference type="GeneID" id="11513004"/>
<dbReference type="OrthoDB" id="1922977at2759"/>
<dbReference type="InParanoid" id="G2Q5J2"/>
<evidence type="ECO:0000313" key="4">
    <source>
        <dbReference type="Proteomes" id="UP000007322"/>
    </source>
</evidence>
<evidence type="ECO:0000256" key="1">
    <source>
        <dbReference type="SAM" id="MobiDB-lite"/>
    </source>
</evidence>
<dbReference type="AlphaFoldDB" id="G2Q5J2"/>
<feature type="region of interest" description="Disordered" evidence="1">
    <location>
        <begin position="351"/>
        <end position="679"/>
    </location>
</feature>
<feature type="compositionally biased region" description="Polar residues" evidence="1">
    <location>
        <begin position="624"/>
        <end position="634"/>
    </location>
</feature>
<feature type="compositionally biased region" description="Pro residues" evidence="1">
    <location>
        <begin position="425"/>
        <end position="434"/>
    </location>
</feature>
<feature type="compositionally biased region" description="Polar residues" evidence="1">
    <location>
        <begin position="291"/>
        <end position="303"/>
    </location>
</feature>
<dbReference type="PANTHER" id="PTHR21563">
    <property type="entry name" value="ZINC FINGER C3H1 DOMAIN-CONTAINING PROTEIN"/>
    <property type="match status" value="1"/>
</dbReference>
<dbReference type="Pfam" id="PF10650">
    <property type="entry name" value="zf-C3H1"/>
    <property type="match status" value="1"/>
</dbReference>
<dbReference type="Proteomes" id="UP000007322">
    <property type="component" value="Chromosome 1"/>
</dbReference>
<sequence length="1207" mass="127834">MSQYPPPYGYGQYHGQPPPQAYAYPNVPGYPASAAIPYNPSMTPSHHDASQAAYGMNLTHIPGLGMGGAAPVNTYGTFASGAASWNQPNGPPVPTSNAPLPTHGANHFNFDGPPPSSSGASKSAVPPSTQPAQGPQGHPRPSAAVEMEEGELSEGQFEDLYEPREDASDAPAQPIDKPVPLPAAESSQPASTADTPDGGFYGTDEDDGGKDPRGPEGRERSASYSPFLSPREVQSEIPTPQRVADQGPQTASAQPDVGTQNSTVPGLRSPAQASTTASANNTSSKLEGPAYQSQDDPLNSFKSLQEAKKEAQKAILRLWPLGVKYQNYIDEGFDEKLIKGLFLDLHLGMPKAAASPPDAPSKATQPHQGGGTDSSKSSQASNLQLQATTAAKETSSTSEQPQKGEERKDRIARLLAAKAAKPPAALNPPKPAPTAPEKAAPEKQQPETSSAAQTSTAPRGKTWGEKERLLQQKIAALQKAREARKSAEATAGAKAVQGEDSNNGTLKPQGVTTGSPALPSIPTGPRAPNGVQRPANSQPALSQPHPSLFGLALTPNGPQITSNQRKRPGALDFVDYPSGPSAAKRPFAQPRQETSLIIDVSDESDDGEMEMDMDMGSPIEETMPVQTGGMSSQRGPVIRDFPPLTDSSSKRQLSSPAPSVTPPGGRVNRTTELDLKEKAIQEMRRKIALAEAKRKVKQSAGGSVTPNRSETENKVGEGPRPPLTQTTESTSSQGGSERGSSGPTPEPSTAKPPKPSETHLDPLQRAQRRGRIMSLEIPRVESSLSEKMKRLKQLQDEEERLKAEIERSIAEQKKLAAELQQLDTASPSTEAARPNGSEAGDGGGQPFQSQPRETSSDWQEDESSVSQTGSVTANAQTRRSSFTQSVSGEKTGDGLNEGQTPSNQSEERPAAHDGDGCIGGRAMSDSADHPHERTTETETSPPKSDAVVQGNAGDSPIPSSALTPAANNAAASDVPEQLGSPNADETTPMELESQSPSPQALEHASSANAESPAPLPDQISGPAQPREAAQEIETEVAGEVHVVSSPATGTSGLTEQQVQGYPVSKSESTLKPYQSPLRYFHAYRFHPEYPKAVAGGLRSLTYSNRIDPDKELCPSELTGEQCPDNCEYQHFSSISAPDDQILLELGNSDDFTGDQKSGFIQGLRELLQKFKADKVKDFDTIARGIVEFRSRFLGDKSKVLRLEGVTI</sequence>
<dbReference type="GO" id="GO:0005634">
    <property type="term" value="C:nucleus"/>
    <property type="evidence" value="ECO:0007669"/>
    <property type="project" value="TreeGrafter"/>
</dbReference>
<organism evidence="3 4">
    <name type="scientific">Thermothelomyces thermophilus (strain ATCC 42464 / BCRC 31852 / DSM 1799)</name>
    <name type="common">Sporotrichum thermophile</name>
    <dbReference type="NCBI Taxonomy" id="573729"/>
    <lineage>
        <taxon>Eukaryota</taxon>
        <taxon>Fungi</taxon>
        <taxon>Dikarya</taxon>
        <taxon>Ascomycota</taxon>
        <taxon>Pezizomycotina</taxon>
        <taxon>Sordariomycetes</taxon>
        <taxon>Sordariomycetidae</taxon>
        <taxon>Sordariales</taxon>
        <taxon>Chaetomiaceae</taxon>
        <taxon>Thermothelomyces</taxon>
    </lineage>
</organism>
<feature type="compositionally biased region" description="Polar residues" evidence="1">
    <location>
        <begin position="446"/>
        <end position="457"/>
    </location>
</feature>
<feature type="compositionally biased region" description="Basic and acidic residues" evidence="1">
    <location>
        <begin position="905"/>
        <end position="915"/>
    </location>
</feature>
<gene>
    <name evidence="3" type="ORF">MYCTH_2297374</name>
</gene>
<dbReference type="VEuPathDB" id="FungiDB:MYCTH_2297374"/>
<protein>
    <recommendedName>
        <fullName evidence="2">Putative zinc-finger domain-containing protein</fullName>
    </recommendedName>
</protein>
<name>G2Q5J2_THET4</name>
<dbReference type="KEGG" id="mtm:MYCTH_2297374"/>
<feature type="compositionally biased region" description="Basic and acidic residues" evidence="1">
    <location>
        <begin position="402"/>
        <end position="412"/>
    </location>
</feature>
<feature type="region of interest" description="Disordered" evidence="1">
    <location>
        <begin position="816"/>
        <end position="1032"/>
    </location>
</feature>
<feature type="compositionally biased region" description="Basic and acidic residues" evidence="1">
    <location>
        <begin position="669"/>
        <end position="679"/>
    </location>
</feature>
<dbReference type="OMA" id="PHNIRYS"/>
<feature type="compositionally biased region" description="Low complexity" evidence="1">
    <location>
        <begin position="117"/>
        <end position="127"/>
    </location>
</feature>
<dbReference type="InterPro" id="IPR039278">
    <property type="entry name" value="Red1"/>
</dbReference>
<feature type="compositionally biased region" description="Polar residues" evidence="1">
    <location>
        <begin position="373"/>
        <end position="386"/>
    </location>
</feature>
<feature type="compositionally biased region" description="Polar residues" evidence="1">
    <location>
        <begin position="846"/>
        <end position="857"/>
    </location>
</feature>
<feature type="compositionally biased region" description="Low complexity" evidence="1">
    <location>
        <begin position="724"/>
        <end position="742"/>
    </location>
</feature>
<feature type="region of interest" description="Disordered" evidence="1">
    <location>
        <begin position="86"/>
        <end position="309"/>
    </location>
</feature>
<dbReference type="STRING" id="573729.G2Q5J2"/>
<dbReference type="eggNOG" id="KOG4839">
    <property type="taxonomic scope" value="Eukaryota"/>
</dbReference>
<accession>G2Q5J2</accession>
<feature type="compositionally biased region" description="Low complexity" evidence="1">
    <location>
        <begin position="351"/>
        <end position="363"/>
    </location>
</feature>
<feature type="compositionally biased region" description="Polar residues" evidence="1">
    <location>
        <begin position="864"/>
        <end position="888"/>
    </location>
</feature>
<evidence type="ECO:0000259" key="2">
    <source>
        <dbReference type="Pfam" id="PF10650"/>
    </source>
</evidence>
<reference evidence="3 4" key="1">
    <citation type="journal article" date="2011" name="Nat. Biotechnol.">
        <title>Comparative genomic analysis of the thermophilic biomass-degrading fungi Myceliophthora thermophila and Thielavia terrestris.</title>
        <authorList>
            <person name="Berka R.M."/>
            <person name="Grigoriev I.V."/>
            <person name="Otillar R."/>
            <person name="Salamov A."/>
            <person name="Grimwood J."/>
            <person name="Reid I."/>
            <person name="Ishmael N."/>
            <person name="John T."/>
            <person name="Darmond C."/>
            <person name="Moisan M.-C."/>
            <person name="Henrissat B."/>
            <person name="Coutinho P.M."/>
            <person name="Lombard V."/>
            <person name="Natvig D.O."/>
            <person name="Lindquist E."/>
            <person name="Schmutz J."/>
            <person name="Lucas S."/>
            <person name="Harris P."/>
            <person name="Powlowski J."/>
            <person name="Bellemare A."/>
            <person name="Taylor D."/>
            <person name="Butler G."/>
            <person name="de Vries R.P."/>
            <person name="Allijn I.E."/>
            <person name="van den Brink J."/>
            <person name="Ushinsky S."/>
            <person name="Storms R."/>
            <person name="Powell A.J."/>
            <person name="Paulsen I.T."/>
            <person name="Elbourne L.D.H."/>
            <person name="Baker S.E."/>
            <person name="Magnuson J."/>
            <person name="LaBoissiere S."/>
            <person name="Clutterbuck A.J."/>
            <person name="Martinez D."/>
            <person name="Wogulis M."/>
            <person name="de Leon A.L."/>
            <person name="Rey M.W."/>
            <person name="Tsang A."/>
        </authorList>
    </citation>
    <scope>NUCLEOTIDE SEQUENCE [LARGE SCALE GENOMIC DNA]</scope>
    <source>
        <strain evidence="4">ATCC 42464 / BCRC 31852 / DSM 1799</strain>
    </source>
</reference>
<feature type="compositionally biased region" description="Basic and acidic residues" evidence="1">
    <location>
        <begin position="209"/>
        <end position="221"/>
    </location>
</feature>
<dbReference type="GO" id="GO:0000178">
    <property type="term" value="C:exosome (RNase complex)"/>
    <property type="evidence" value="ECO:0007669"/>
    <property type="project" value="TreeGrafter"/>
</dbReference>
<feature type="compositionally biased region" description="Low complexity" evidence="1">
    <location>
        <begin position="387"/>
        <end position="399"/>
    </location>
</feature>
<feature type="compositionally biased region" description="Basic and acidic residues" evidence="1">
    <location>
        <begin position="926"/>
        <end position="936"/>
    </location>
</feature>
<dbReference type="InterPro" id="IPR019607">
    <property type="entry name" value="Putative_zinc-finger_domain"/>
</dbReference>
<feature type="region of interest" description="Disordered" evidence="1">
    <location>
        <begin position="691"/>
        <end position="788"/>
    </location>
</feature>
<feature type="compositionally biased region" description="Acidic residues" evidence="1">
    <location>
        <begin position="146"/>
        <end position="160"/>
    </location>
</feature>
<feature type="domain" description="Putative zinc-finger" evidence="2">
    <location>
        <begin position="1112"/>
        <end position="1131"/>
    </location>
</feature>
<dbReference type="EMBL" id="CP003002">
    <property type="protein sequence ID" value="AEO54625.1"/>
    <property type="molecule type" value="Genomic_DNA"/>
</dbReference>
<feature type="compositionally biased region" description="Polar residues" evidence="1">
    <location>
        <begin position="247"/>
        <end position="264"/>
    </location>
</feature>
<feature type="compositionally biased region" description="Polar residues" evidence="1">
    <location>
        <begin position="534"/>
        <end position="545"/>
    </location>
</feature>
<feature type="region of interest" description="Disordered" evidence="1">
    <location>
        <begin position="1045"/>
        <end position="1069"/>
    </location>
</feature>